<sequence length="369" mass="38535">MNGNALKSMLPLAQAGHGLKAALRWWVSELGSFVEGEGAPAPARSDLMLYLGPLGTGQALTLIDRREDTPRRYTLAAEADDLSERLAAIRGTARQAVSVTLLVDPTLCFLRTLSLPVAVLPRMRDVLAQELEAATPFRMQGVYSDWYVEGEDEGGLRVRHVILKRARLDPILAVLASAGLKAGGVGVGPSEDRAMPVDLLSGGQRPVPRLLRGLNAGDAVAMAVSAGLLLGAFGLLRAHQDATLDSLEAASFEARRAAPHRLAPPVQTLASALAAERAARPPLAVLWSDLAAALPDTAFAEGLHLGPEGAIVTLRTTDAEAALRALRAAPGIGAVVPREGEGAAGRLVVGLTPRARTDSGAAPVPLLRP</sequence>
<dbReference type="InterPro" id="IPR043129">
    <property type="entry name" value="ATPase_NBD"/>
</dbReference>
<dbReference type="Gene3D" id="3.30.420.380">
    <property type="match status" value="1"/>
</dbReference>
<dbReference type="EMBL" id="FOPM01000031">
    <property type="protein sequence ID" value="SFH07591.1"/>
    <property type="molecule type" value="Genomic_DNA"/>
</dbReference>
<dbReference type="AlphaFoldDB" id="A0A1I2X6J7"/>
<name>A0A1I2X6J7_9HYPH</name>
<dbReference type="RefSeq" id="WP_143103804.1">
    <property type="nucleotide sequence ID" value="NZ_FOPM01000031.1"/>
</dbReference>
<organism evidence="1 2">
    <name type="scientific">Methylobacterium gossipiicola</name>
    <dbReference type="NCBI Taxonomy" id="582675"/>
    <lineage>
        <taxon>Bacteria</taxon>
        <taxon>Pseudomonadati</taxon>
        <taxon>Pseudomonadota</taxon>
        <taxon>Alphaproteobacteria</taxon>
        <taxon>Hyphomicrobiales</taxon>
        <taxon>Methylobacteriaceae</taxon>
        <taxon>Methylobacterium</taxon>
    </lineage>
</organism>
<dbReference type="Proteomes" id="UP000199229">
    <property type="component" value="Unassembled WGS sequence"/>
</dbReference>
<dbReference type="SUPFAM" id="SSF53067">
    <property type="entry name" value="Actin-like ATPase domain"/>
    <property type="match status" value="1"/>
</dbReference>
<accession>A0A1I2X6J7</accession>
<gene>
    <name evidence="1" type="ORF">SAMN05192565_1319</name>
</gene>
<keyword evidence="2" id="KW-1185">Reference proteome</keyword>
<reference evidence="2" key="1">
    <citation type="submission" date="2016-10" db="EMBL/GenBank/DDBJ databases">
        <authorList>
            <person name="Varghese N."/>
            <person name="Submissions S."/>
        </authorList>
    </citation>
    <scope>NUCLEOTIDE SEQUENCE [LARGE SCALE GENOMIC DNA]</scope>
    <source>
        <strain evidence="2">Gh-105</strain>
    </source>
</reference>
<dbReference type="OrthoDB" id="7907202at2"/>
<proteinExistence type="predicted"/>
<evidence type="ECO:0000313" key="1">
    <source>
        <dbReference type="EMBL" id="SFH07591.1"/>
    </source>
</evidence>
<evidence type="ECO:0000313" key="2">
    <source>
        <dbReference type="Proteomes" id="UP000199229"/>
    </source>
</evidence>
<protein>
    <submittedName>
        <fullName evidence="1">General secretion pathway protein L</fullName>
    </submittedName>
</protein>
<dbReference type="STRING" id="582675.SAMN05192565_1319"/>